<dbReference type="RefSeq" id="WP_036882625.1">
    <property type="nucleotide sequence ID" value="NZ_JRNR01000024.1"/>
</dbReference>
<evidence type="ECO:0000256" key="4">
    <source>
        <dbReference type="ARBA" id="ARBA00022691"/>
    </source>
</evidence>
<dbReference type="GO" id="GO:0003676">
    <property type="term" value="F:nucleic acid binding"/>
    <property type="evidence" value="ECO:0007669"/>
    <property type="project" value="InterPro"/>
</dbReference>
<keyword evidence="4" id="KW-0949">S-adenosyl-L-methionine</keyword>
<dbReference type="Gene3D" id="3.40.50.150">
    <property type="entry name" value="Vaccinia Virus protein VP39"/>
    <property type="match status" value="1"/>
</dbReference>
<dbReference type="EC" id="2.1.1.72" evidence="1"/>
<evidence type="ECO:0000313" key="7">
    <source>
        <dbReference type="EMBL" id="KGF49860.1"/>
    </source>
</evidence>
<keyword evidence="2" id="KW-0489">Methyltransferase</keyword>
<dbReference type="PROSITE" id="PS00092">
    <property type="entry name" value="N6_MTASE"/>
    <property type="match status" value="1"/>
</dbReference>
<accession>A0A096ASY9</accession>
<dbReference type="GO" id="GO:0006304">
    <property type="term" value="P:DNA modification"/>
    <property type="evidence" value="ECO:0007669"/>
    <property type="project" value="InterPro"/>
</dbReference>
<dbReference type="GO" id="GO:0032259">
    <property type="term" value="P:methylation"/>
    <property type="evidence" value="ECO:0007669"/>
    <property type="project" value="UniProtKB-KW"/>
</dbReference>
<dbReference type="InterPro" id="IPR002052">
    <property type="entry name" value="DNA_methylase_N6_adenine_CS"/>
</dbReference>
<comment type="catalytic activity">
    <reaction evidence="5">
        <text>a 2'-deoxyadenosine in DNA + S-adenosyl-L-methionine = an N(6)-methyl-2'-deoxyadenosine in DNA + S-adenosyl-L-homocysteine + H(+)</text>
        <dbReference type="Rhea" id="RHEA:15197"/>
        <dbReference type="Rhea" id="RHEA-COMP:12418"/>
        <dbReference type="Rhea" id="RHEA-COMP:12419"/>
        <dbReference type="ChEBI" id="CHEBI:15378"/>
        <dbReference type="ChEBI" id="CHEBI:57856"/>
        <dbReference type="ChEBI" id="CHEBI:59789"/>
        <dbReference type="ChEBI" id="CHEBI:90615"/>
        <dbReference type="ChEBI" id="CHEBI:90616"/>
        <dbReference type="EC" id="2.1.1.72"/>
    </reaction>
</comment>
<evidence type="ECO:0000256" key="3">
    <source>
        <dbReference type="ARBA" id="ARBA00022679"/>
    </source>
</evidence>
<dbReference type="EMBL" id="JRNR01000024">
    <property type="protein sequence ID" value="KGF49860.1"/>
    <property type="molecule type" value="Genomic_DNA"/>
</dbReference>
<protein>
    <recommendedName>
        <fullName evidence="1">site-specific DNA-methyltransferase (adenine-specific)</fullName>
        <ecNumber evidence="1">2.1.1.72</ecNumber>
    </recommendedName>
</protein>
<proteinExistence type="predicted"/>
<dbReference type="InterPro" id="IPR011639">
    <property type="entry name" value="MethylTrfase_TaqI-like_dom"/>
</dbReference>
<name>A0A096ASY9_9BACT</name>
<sequence>MKKATFQAYLREANFRELFITEMGWNNYGGQTALPPIAVEDTEYQFTTIAERNGFQILVCEADAIPSASLCRHIDTKLRRSANDYIAIYVLRNTEHHLWVAPVRQVEKRNIVTIEYETAAQADFLFSKIADLSFDLDERTTIVDVKQRIQSTFAVNSEKITKDFYTGFKKEHDAFVKFITGIDDEITDLKANRNKQWYTSVMLNRLMFCYFIQKKGFLDGNVNYLRDKLTWCQEKRGENQFFKSFYKGFLVQLFQDGLNAPRHEREFEQVYGKIPYLNGGMFDRHQIECDYQDIDIDDVAFERLFDFFDKWRWHLDTRISASGKDINPDVLGYIFEQYINDRAQMGAYYTKEDITEYIGRNCILPFLMDKVAANTPKAFSPKGEVWTMLQQSGDRYLFDAVKQGYTSDWREHIPENIAIGLDTTKPNLLDRRKDWNTRTPEPFALPTEIWRETIERLQRCEDIIGKISRGEIHEVNDFITYNLDIRRFVQDLLEQTEDHLLVAHFYHALQQVTILDPTCGSGAFLFAALNILEPLYETCISRMEDFHQQNDRLFKDELAEISQKYRSNIQYFIYKSIILRNLYGVDIMAEAVEIAKLRLFLKMVAVVEADRRAPNLGLDPLPDIDFNIRCGNTLVGYATEQEIVNEATYGDMFTKQEFQEKVETEMMIVAKAFDEFRHIQLSQHEDIDTFKQAKEELKQRLSAFTDLLNHQMFSHTGGSDYDAWLDSHQPFHWIAEYYQIIHGNGGFDVVIGNPPYVSFTDAKLPYKAAYYKTYNTKNLFALVAERCISLSNNKALIGYIIPLSGLSIKGFSLLQKLIYKDTISWNSYYSGDRNPSELFTGVKIRAGIYIGRKHEGGSLKFVTKYIKYYSCERQILFSKIYYTSCVISESAPKLHTGIGKSVVEKVCQQKKVLGAEFVNEDTLYYHAAPIYWNKALYNLESLESKGLNIADSYKKRTISIKYKDFAFLLINSSLFFYYWIAYSDCYNLTQTYIANIGIPHIQNDNVLRTLADKLNQDLNRNIKIAEYSYKNKGTVRFAQFFPKLSKPIIDEIDKVLAQYYGFTEEELDFIITYDIKYRMGDELNEK</sequence>
<dbReference type="InterPro" id="IPR050953">
    <property type="entry name" value="N4_N6_ade-DNA_methylase"/>
</dbReference>
<evidence type="ECO:0000256" key="1">
    <source>
        <dbReference type="ARBA" id="ARBA00011900"/>
    </source>
</evidence>
<organism evidence="7 8">
    <name type="scientific">Prevotella disiens DNF00882</name>
    <dbReference type="NCBI Taxonomy" id="1401075"/>
    <lineage>
        <taxon>Bacteria</taxon>
        <taxon>Pseudomonadati</taxon>
        <taxon>Bacteroidota</taxon>
        <taxon>Bacteroidia</taxon>
        <taxon>Bacteroidales</taxon>
        <taxon>Prevotellaceae</taxon>
        <taxon>Prevotella</taxon>
    </lineage>
</organism>
<evidence type="ECO:0000256" key="5">
    <source>
        <dbReference type="ARBA" id="ARBA00047942"/>
    </source>
</evidence>
<comment type="caution">
    <text evidence="7">The sequence shown here is derived from an EMBL/GenBank/DDBJ whole genome shotgun (WGS) entry which is preliminary data.</text>
</comment>
<dbReference type="Proteomes" id="UP000029538">
    <property type="component" value="Unassembled WGS sequence"/>
</dbReference>
<dbReference type="PANTHER" id="PTHR33841">
    <property type="entry name" value="DNA METHYLTRANSFERASE YEEA-RELATED"/>
    <property type="match status" value="1"/>
</dbReference>
<dbReference type="Pfam" id="PF07669">
    <property type="entry name" value="Eco57I"/>
    <property type="match status" value="1"/>
</dbReference>
<dbReference type="AlphaFoldDB" id="A0A096ASY9"/>
<keyword evidence="3" id="KW-0808">Transferase</keyword>
<evidence type="ECO:0000313" key="8">
    <source>
        <dbReference type="Proteomes" id="UP000029538"/>
    </source>
</evidence>
<gene>
    <name evidence="7" type="ORF">HMPREF0654_03615</name>
</gene>
<dbReference type="GO" id="GO:0009007">
    <property type="term" value="F:site-specific DNA-methyltransferase (adenine-specific) activity"/>
    <property type="evidence" value="ECO:0007669"/>
    <property type="project" value="UniProtKB-EC"/>
</dbReference>
<dbReference type="InterPro" id="IPR029063">
    <property type="entry name" value="SAM-dependent_MTases_sf"/>
</dbReference>
<evidence type="ECO:0000256" key="2">
    <source>
        <dbReference type="ARBA" id="ARBA00022603"/>
    </source>
</evidence>
<dbReference type="PANTHER" id="PTHR33841:SF1">
    <property type="entry name" value="DNA METHYLTRANSFERASE A"/>
    <property type="match status" value="1"/>
</dbReference>
<dbReference type="SUPFAM" id="SSF53335">
    <property type="entry name" value="S-adenosyl-L-methionine-dependent methyltransferases"/>
    <property type="match status" value="1"/>
</dbReference>
<evidence type="ECO:0000259" key="6">
    <source>
        <dbReference type="Pfam" id="PF07669"/>
    </source>
</evidence>
<feature type="domain" description="Type II methyltransferase M.TaqI-like" evidence="6">
    <location>
        <begin position="581"/>
        <end position="821"/>
    </location>
</feature>
<reference evidence="7 8" key="1">
    <citation type="submission" date="2014-07" db="EMBL/GenBank/DDBJ databases">
        <authorList>
            <person name="McCorrison J."/>
            <person name="Sanka R."/>
            <person name="Torralba M."/>
            <person name="Gillis M."/>
            <person name="Haft D.H."/>
            <person name="Methe B."/>
            <person name="Sutton G."/>
            <person name="Nelson K.E."/>
        </authorList>
    </citation>
    <scope>NUCLEOTIDE SEQUENCE [LARGE SCALE GENOMIC DNA]</scope>
    <source>
        <strain evidence="7 8">DNF00882</strain>
    </source>
</reference>